<dbReference type="PANTHER" id="PTHR21680">
    <property type="entry name" value="COILED-COIL DOMAIN-CONTAINING PROTEIN 124"/>
    <property type="match status" value="1"/>
</dbReference>
<comment type="caution">
    <text evidence="4">The sequence shown here is derived from an EMBL/GenBank/DDBJ whole genome shotgun (WGS) entry which is preliminary data.</text>
</comment>
<name>A0A830D6C9_9LAMI</name>
<dbReference type="OrthoDB" id="76412at2759"/>
<protein>
    <submittedName>
        <fullName evidence="4">Coiled-coil domain-containing protein 124</fullName>
    </submittedName>
</protein>
<dbReference type="GO" id="GO:0003713">
    <property type="term" value="F:transcription coactivator activity"/>
    <property type="evidence" value="ECO:0007669"/>
    <property type="project" value="TreeGrafter"/>
</dbReference>
<dbReference type="GO" id="GO:0005634">
    <property type="term" value="C:nucleus"/>
    <property type="evidence" value="ECO:0007669"/>
    <property type="project" value="TreeGrafter"/>
</dbReference>
<organism evidence="4 5">
    <name type="scientific">Phtheirospermum japonicum</name>
    <dbReference type="NCBI Taxonomy" id="374723"/>
    <lineage>
        <taxon>Eukaryota</taxon>
        <taxon>Viridiplantae</taxon>
        <taxon>Streptophyta</taxon>
        <taxon>Embryophyta</taxon>
        <taxon>Tracheophyta</taxon>
        <taxon>Spermatophyta</taxon>
        <taxon>Magnoliopsida</taxon>
        <taxon>eudicotyledons</taxon>
        <taxon>Gunneridae</taxon>
        <taxon>Pentapetalae</taxon>
        <taxon>asterids</taxon>
        <taxon>lamiids</taxon>
        <taxon>Lamiales</taxon>
        <taxon>Orobanchaceae</taxon>
        <taxon>Orobanchaceae incertae sedis</taxon>
        <taxon>Phtheirospermum</taxon>
    </lineage>
</organism>
<sequence>MELIGTAPRRHKVTEAELQRRREEAFAALQRVEEKRKKGMCRCVDDKEYRGMVCVANTNRVGLDVDARNVDEALAQLTLPEDRHPERRIMAFFKAFKETQLERLKQEKPGLTLSHYEDAIFKLWKKSPDKLQANGGLSKLNQTSTQTRQQ</sequence>
<keyword evidence="2" id="KW-0175">Coiled coil</keyword>
<keyword evidence="5" id="KW-1185">Reference proteome</keyword>
<dbReference type="Proteomes" id="UP000653305">
    <property type="component" value="Unassembled WGS sequence"/>
</dbReference>
<evidence type="ECO:0000259" key="3">
    <source>
        <dbReference type="Pfam" id="PF06244"/>
    </source>
</evidence>
<proteinExistence type="inferred from homology"/>
<feature type="domain" description="Coiled-coil" evidence="3">
    <location>
        <begin position="57"/>
        <end position="129"/>
    </location>
</feature>
<comment type="similarity">
    <text evidence="1">Belongs to the CCDC124 family.</text>
</comment>
<evidence type="ECO:0000256" key="2">
    <source>
        <dbReference type="ARBA" id="ARBA00023054"/>
    </source>
</evidence>
<dbReference type="Pfam" id="PF06244">
    <property type="entry name" value="Ccdc124"/>
    <property type="match status" value="1"/>
</dbReference>
<accession>A0A830D6C9</accession>
<gene>
    <name evidence="4" type="ORF">PHJA_002684000</name>
</gene>
<dbReference type="GO" id="GO:0006366">
    <property type="term" value="P:transcription by RNA polymerase II"/>
    <property type="evidence" value="ECO:0007669"/>
    <property type="project" value="TreeGrafter"/>
</dbReference>
<evidence type="ECO:0000256" key="1">
    <source>
        <dbReference type="ARBA" id="ARBA00008296"/>
    </source>
</evidence>
<dbReference type="AlphaFoldDB" id="A0A830D6C9"/>
<dbReference type="InterPro" id="IPR010422">
    <property type="entry name" value="Ccdc124/Oxs1"/>
</dbReference>
<evidence type="ECO:0000313" key="5">
    <source>
        <dbReference type="Proteomes" id="UP000653305"/>
    </source>
</evidence>
<evidence type="ECO:0000313" key="4">
    <source>
        <dbReference type="EMBL" id="GFQ05399.1"/>
    </source>
</evidence>
<dbReference type="PANTHER" id="PTHR21680:SF0">
    <property type="entry name" value="COILED-COIL DOMAIN-CONTAINING PROTEIN 124"/>
    <property type="match status" value="1"/>
</dbReference>
<dbReference type="InterPro" id="IPR054414">
    <property type="entry name" value="Ccdc124/Oxs1_C"/>
</dbReference>
<reference evidence="4" key="1">
    <citation type="submission" date="2020-07" db="EMBL/GenBank/DDBJ databases">
        <title>Ethylene signaling mediates host invasion by parasitic plants.</title>
        <authorList>
            <person name="Yoshida S."/>
        </authorList>
    </citation>
    <scope>NUCLEOTIDE SEQUENCE</scope>
    <source>
        <strain evidence="4">Okayama</strain>
    </source>
</reference>
<dbReference type="EMBL" id="BMAC01001058">
    <property type="protein sequence ID" value="GFQ05399.1"/>
    <property type="molecule type" value="Genomic_DNA"/>
</dbReference>